<feature type="transmembrane region" description="Helical" evidence="1">
    <location>
        <begin position="176"/>
        <end position="195"/>
    </location>
</feature>
<dbReference type="EMBL" id="WJQU01002215">
    <property type="protein sequence ID" value="KAJ6633092.1"/>
    <property type="molecule type" value="Genomic_DNA"/>
</dbReference>
<dbReference type="AlphaFoldDB" id="A0A9Q0MKC7"/>
<dbReference type="OrthoDB" id="8197395at2759"/>
<feature type="transmembrane region" description="Helical" evidence="1">
    <location>
        <begin position="112"/>
        <end position="134"/>
    </location>
</feature>
<keyword evidence="1" id="KW-0812">Transmembrane</keyword>
<organism evidence="2 3">
    <name type="scientific">Pseudolycoriella hygida</name>
    <dbReference type="NCBI Taxonomy" id="35572"/>
    <lineage>
        <taxon>Eukaryota</taxon>
        <taxon>Metazoa</taxon>
        <taxon>Ecdysozoa</taxon>
        <taxon>Arthropoda</taxon>
        <taxon>Hexapoda</taxon>
        <taxon>Insecta</taxon>
        <taxon>Pterygota</taxon>
        <taxon>Neoptera</taxon>
        <taxon>Endopterygota</taxon>
        <taxon>Diptera</taxon>
        <taxon>Nematocera</taxon>
        <taxon>Sciaroidea</taxon>
        <taxon>Sciaridae</taxon>
        <taxon>Pseudolycoriella</taxon>
    </lineage>
</organism>
<feature type="transmembrane region" description="Helical" evidence="1">
    <location>
        <begin position="34"/>
        <end position="56"/>
    </location>
</feature>
<sequence>MNTIRLTKFFQIFNKQKEQKGCLNAFSNGPNLRVAVILISIYHMIISQILLFAMLLSLTHAEKMNNILIREINDQKEREEFYETILNSNGESMNQVRFRDASELATYTTACLYAGVAIAALYVFVCFGLLCGTLKYRHEAIAPWLICQILYEIGVVTAAYDGVSLSRNIYASSVKLYWFLIALNVGVDLCNWLVVRCFYKILKEMNGLTKTATLWIPCPRPGEVPIHYRKENMYVGDGGHKHTLLAANEFTNPNYVV</sequence>
<evidence type="ECO:0000256" key="1">
    <source>
        <dbReference type="SAM" id="Phobius"/>
    </source>
</evidence>
<evidence type="ECO:0000313" key="3">
    <source>
        <dbReference type="Proteomes" id="UP001151699"/>
    </source>
</evidence>
<proteinExistence type="predicted"/>
<gene>
    <name evidence="2" type="ORF">Bhyg_15646</name>
</gene>
<evidence type="ECO:0000313" key="2">
    <source>
        <dbReference type="EMBL" id="KAJ6633092.1"/>
    </source>
</evidence>
<keyword evidence="3" id="KW-1185">Reference proteome</keyword>
<protein>
    <submittedName>
        <fullName evidence="2">Uncharacterized protein</fullName>
    </submittedName>
</protein>
<keyword evidence="1" id="KW-1133">Transmembrane helix</keyword>
<reference evidence="2" key="1">
    <citation type="submission" date="2022-07" db="EMBL/GenBank/DDBJ databases">
        <authorList>
            <person name="Trinca V."/>
            <person name="Uliana J.V.C."/>
            <person name="Torres T.T."/>
            <person name="Ward R.J."/>
            <person name="Monesi N."/>
        </authorList>
    </citation>
    <scope>NUCLEOTIDE SEQUENCE</scope>
    <source>
        <strain evidence="2">HSMRA1968</strain>
        <tissue evidence="2">Whole embryos</tissue>
    </source>
</reference>
<keyword evidence="1" id="KW-0472">Membrane</keyword>
<accession>A0A9Q0MKC7</accession>
<feature type="transmembrane region" description="Helical" evidence="1">
    <location>
        <begin position="141"/>
        <end position="160"/>
    </location>
</feature>
<dbReference type="Proteomes" id="UP001151699">
    <property type="component" value="Unassembled WGS sequence"/>
</dbReference>
<name>A0A9Q0MKC7_9DIPT</name>
<comment type="caution">
    <text evidence="2">The sequence shown here is derived from an EMBL/GenBank/DDBJ whole genome shotgun (WGS) entry which is preliminary data.</text>
</comment>